<name>A0A370TIX2_9HELO</name>
<evidence type="ECO:0000313" key="3">
    <source>
        <dbReference type="Proteomes" id="UP000254866"/>
    </source>
</evidence>
<proteinExistence type="predicted"/>
<dbReference type="Proteomes" id="UP000254866">
    <property type="component" value="Unassembled WGS sequence"/>
</dbReference>
<dbReference type="GeneID" id="43600094"/>
<organism evidence="2 3">
    <name type="scientific">Venustampulla echinocandica</name>
    <dbReference type="NCBI Taxonomy" id="2656787"/>
    <lineage>
        <taxon>Eukaryota</taxon>
        <taxon>Fungi</taxon>
        <taxon>Dikarya</taxon>
        <taxon>Ascomycota</taxon>
        <taxon>Pezizomycotina</taxon>
        <taxon>Leotiomycetes</taxon>
        <taxon>Helotiales</taxon>
        <taxon>Pleuroascaceae</taxon>
        <taxon>Venustampulla</taxon>
    </lineage>
</organism>
<feature type="compositionally biased region" description="Polar residues" evidence="1">
    <location>
        <begin position="20"/>
        <end position="38"/>
    </location>
</feature>
<dbReference type="AlphaFoldDB" id="A0A370TIX2"/>
<dbReference type="RefSeq" id="XP_031868137.1">
    <property type="nucleotide sequence ID" value="XM_032015868.1"/>
</dbReference>
<dbReference type="EMBL" id="NPIC01000006">
    <property type="protein sequence ID" value="RDL35314.1"/>
    <property type="molecule type" value="Genomic_DNA"/>
</dbReference>
<comment type="caution">
    <text evidence="2">The sequence shown here is derived from an EMBL/GenBank/DDBJ whole genome shotgun (WGS) entry which is preliminary data.</text>
</comment>
<reference evidence="2 3" key="1">
    <citation type="journal article" date="2018" name="IMA Fungus">
        <title>IMA Genome-F 9: Draft genome sequence of Annulohypoxylon stygium, Aspergillus mulundensis, Berkeleyomyces basicola (syn. Thielaviopsis basicola), Ceratocystis smalleyi, two Cercospora beticola strains, Coleophoma cylindrospora, Fusarium fracticaudum, Phialophora cf. hyalina, and Morchella septimelata.</title>
        <authorList>
            <person name="Wingfield B.D."/>
            <person name="Bills G.F."/>
            <person name="Dong Y."/>
            <person name="Huang W."/>
            <person name="Nel W.J."/>
            <person name="Swalarsk-Parry B.S."/>
            <person name="Vaghefi N."/>
            <person name="Wilken P.M."/>
            <person name="An Z."/>
            <person name="de Beer Z.W."/>
            <person name="De Vos L."/>
            <person name="Chen L."/>
            <person name="Duong T.A."/>
            <person name="Gao Y."/>
            <person name="Hammerbacher A."/>
            <person name="Kikkert J.R."/>
            <person name="Li Y."/>
            <person name="Li H."/>
            <person name="Li K."/>
            <person name="Li Q."/>
            <person name="Liu X."/>
            <person name="Ma X."/>
            <person name="Naidoo K."/>
            <person name="Pethybridge S.J."/>
            <person name="Sun J."/>
            <person name="Steenkamp E.T."/>
            <person name="van der Nest M.A."/>
            <person name="van Wyk S."/>
            <person name="Wingfield M.J."/>
            <person name="Xiong C."/>
            <person name="Yue Q."/>
            <person name="Zhang X."/>
        </authorList>
    </citation>
    <scope>NUCLEOTIDE SEQUENCE [LARGE SCALE GENOMIC DNA]</scope>
    <source>
        <strain evidence="2 3">BP 5553</strain>
    </source>
</reference>
<feature type="compositionally biased region" description="Polar residues" evidence="1">
    <location>
        <begin position="54"/>
        <end position="65"/>
    </location>
</feature>
<feature type="region of interest" description="Disordered" evidence="1">
    <location>
        <begin position="1"/>
        <end position="109"/>
    </location>
</feature>
<feature type="region of interest" description="Disordered" evidence="1">
    <location>
        <begin position="129"/>
        <end position="152"/>
    </location>
</feature>
<feature type="compositionally biased region" description="Basic and acidic residues" evidence="1">
    <location>
        <begin position="1"/>
        <end position="15"/>
    </location>
</feature>
<evidence type="ECO:0000313" key="2">
    <source>
        <dbReference type="EMBL" id="RDL35314.1"/>
    </source>
</evidence>
<accession>A0A370TIX2</accession>
<evidence type="ECO:0000256" key="1">
    <source>
        <dbReference type="SAM" id="MobiDB-lite"/>
    </source>
</evidence>
<keyword evidence="3" id="KW-1185">Reference proteome</keyword>
<protein>
    <submittedName>
        <fullName evidence="2">Uncharacterized protein</fullName>
    </submittedName>
</protein>
<sequence length="152" mass="16387">MDAMAHAEARARGRDWGSTVYDSAASNPPASEGNMANTGGQGITAGISREAPIISSNRRMTTLDGSSDDEPAPEKRKTTAAPASSQPSKKPVHKRQDRQQSACPTEPSIREMLAELGEEEIALYHKRMASSFNTRKLTVKRKETTSGSGRQT</sequence>
<gene>
    <name evidence="2" type="ORF">BP5553_07245</name>
</gene>